<dbReference type="Pfam" id="PF04773">
    <property type="entry name" value="FecR"/>
    <property type="match status" value="1"/>
</dbReference>
<dbReference type="PANTHER" id="PTHR38731">
    <property type="entry name" value="LIPL45-RELATED LIPOPROTEIN-RELATED"/>
    <property type="match status" value="1"/>
</dbReference>
<evidence type="ECO:0000256" key="1">
    <source>
        <dbReference type="SAM" id="MobiDB-lite"/>
    </source>
</evidence>
<dbReference type="EMBL" id="CP041730">
    <property type="protein sequence ID" value="QDQ27957.1"/>
    <property type="molecule type" value="Genomic_DNA"/>
</dbReference>
<organism evidence="3 4">
    <name type="scientific">Chitinimonas arctica</name>
    <dbReference type="NCBI Taxonomy" id="2594795"/>
    <lineage>
        <taxon>Bacteria</taxon>
        <taxon>Pseudomonadati</taxon>
        <taxon>Pseudomonadota</taxon>
        <taxon>Betaproteobacteria</taxon>
        <taxon>Neisseriales</taxon>
        <taxon>Chitinibacteraceae</taxon>
        <taxon>Chitinimonas</taxon>
    </lineage>
</organism>
<proteinExistence type="predicted"/>
<protein>
    <submittedName>
        <fullName evidence="3">FecR domain-containing protein</fullName>
    </submittedName>
</protein>
<feature type="region of interest" description="Disordered" evidence="1">
    <location>
        <begin position="1"/>
        <end position="47"/>
    </location>
</feature>
<dbReference type="PANTHER" id="PTHR38731:SF1">
    <property type="entry name" value="FECR PROTEIN DOMAIN-CONTAINING PROTEIN"/>
    <property type="match status" value="1"/>
</dbReference>
<accession>A0A516SII1</accession>
<sequence>MAACRSVPTRPRPRPLPVYPMWAPRSTTRPRSRTTSSRRSISSRIPSKRRIVSRTIRPTGAAMKSAEKPRSAEPGRYGPLIALLSVLLLVPAYAAQAGTVTQLAGVLTARKLDGGVKILGMQSLVDSGDTLATGVNTYARLKFSDGGELTLRPNTQLRIDDYKFDQAKPQEDNAFFRLVKGGLRAVTGLVGKRSGVDSYRMATPTATIGIRGTNFGLLFCQKEESDCDDYRNNAGVAPGDGLYLDVAEGRITASNEGGQQEYAAGQFGFVATTTSPPIALPPSSGVPIATDKGTNKPIESVLGNSVNQKDFECTVD</sequence>
<dbReference type="OrthoDB" id="369729at2"/>
<dbReference type="InterPro" id="IPR006860">
    <property type="entry name" value="FecR"/>
</dbReference>
<evidence type="ECO:0000313" key="4">
    <source>
        <dbReference type="Proteomes" id="UP000317550"/>
    </source>
</evidence>
<evidence type="ECO:0000259" key="2">
    <source>
        <dbReference type="Pfam" id="PF04773"/>
    </source>
</evidence>
<dbReference type="KEGG" id="cari:FNU76_17300"/>
<feature type="domain" description="FecR protein" evidence="2">
    <location>
        <begin position="129"/>
        <end position="217"/>
    </location>
</feature>
<evidence type="ECO:0000313" key="3">
    <source>
        <dbReference type="EMBL" id="QDQ27957.1"/>
    </source>
</evidence>
<feature type="compositionally biased region" description="Low complexity" evidence="1">
    <location>
        <begin position="24"/>
        <end position="45"/>
    </location>
</feature>
<gene>
    <name evidence="3" type="ORF">FNU76_17300</name>
</gene>
<name>A0A516SII1_9NEIS</name>
<dbReference type="AlphaFoldDB" id="A0A516SII1"/>
<reference evidence="4" key="1">
    <citation type="submission" date="2019-07" db="EMBL/GenBank/DDBJ databases">
        <title>Chitinimonas sp. nov., isolated from Ny-Alesund, arctica soil.</title>
        <authorList>
            <person name="Xu Q."/>
            <person name="Peng F."/>
        </authorList>
    </citation>
    <scope>NUCLEOTIDE SEQUENCE [LARGE SCALE GENOMIC DNA]</scope>
    <source>
        <strain evidence="4">R3-44</strain>
    </source>
</reference>
<dbReference type="Proteomes" id="UP000317550">
    <property type="component" value="Chromosome"/>
</dbReference>
<keyword evidence="4" id="KW-1185">Reference proteome</keyword>